<dbReference type="GeneID" id="25904462"/>
<dbReference type="RefSeq" id="XP_014157684.1">
    <property type="nucleotide sequence ID" value="XM_014302209.1"/>
</dbReference>
<evidence type="ECO:0000313" key="1">
    <source>
        <dbReference type="EMBL" id="KNC83782.1"/>
    </source>
</evidence>
<reference evidence="1 2" key="1">
    <citation type="submission" date="2011-02" db="EMBL/GenBank/DDBJ databases">
        <title>The Genome Sequence of Sphaeroforma arctica JP610.</title>
        <authorList>
            <consortium name="The Broad Institute Genome Sequencing Platform"/>
            <person name="Russ C."/>
            <person name="Cuomo C."/>
            <person name="Young S.K."/>
            <person name="Zeng Q."/>
            <person name="Gargeya S."/>
            <person name="Alvarado L."/>
            <person name="Berlin A."/>
            <person name="Chapman S.B."/>
            <person name="Chen Z."/>
            <person name="Freedman E."/>
            <person name="Gellesch M."/>
            <person name="Goldberg J."/>
            <person name="Griggs A."/>
            <person name="Gujja S."/>
            <person name="Heilman E."/>
            <person name="Heiman D."/>
            <person name="Howarth C."/>
            <person name="Mehta T."/>
            <person name="Neiman D."/>
            <person name="Pearson M."/>
            <person name="Roberts A."/>
            <person name="Saif S."/>
            <person name="Shea T."/>
            <person name="Shenoy N."/>
            <person name="Sisk P."/>
            <person name="Stolte C."/>
            <person name="Sykes S."/>
            <person name="White J."/>
            <person name="Yandava C."/>
            <person name="Burger G."/>
            <person name="Gray M.W."/>
            <person name="Holland P.W.H."/>
            <person name="King N."/>
            <person name="Lang F.B.F."/>
            <person name="Roger A.J."/>
            <person name="Ruiz-Trillo I."/>
            <person name="Haas B."/>
            <person name="Nusbaum C."/>
            <person name="Birren B."/>
        </authorList>
    </citation>
    <scope>NUCLEOTIDE SEQUENCE [LARGE SCALE GENOMIC DNA]</scope>
    <source>
        <strain evidence="1 2">JP610</strain>
    </source>
</reference>
<gene>
    <name evidence="1" type="ORF">SARC_03958</name>
</gene>
<proteinExistence type="predicted"/>
<organism evidence="1 2">
    <name type="scientific">Sphaeroforma arctica JP610</name>
    <dbReference type="NCBI Taxonomy" id="667725"/>
    <lineage>
        <taxon>Eukaryota</taxon>
        <taxon>Ichthyosporea</taxon>
        <taxon>Ichthyophonida</taxon>
        <taxon>Sphaeroforma</taxon>
    </lineage>
</organism>
<evidence type="ECO:0000313" key="2">
    <source>
        <dbReference type="Proteomes" id="UP000054560"/>
    </source>
</evidence>
<name>A0A0L0G3U7_9EUKA</name>
<dbReference type="Proteomes" id="UP000054560">
    <property type="component" value="Unassembled WGS sequence"/>
</dbReference>
<dbReference type="EMBL" id="KQ241809">
    <property type="protein sequence ID" value="KNC83782.1"/>
    <property type="molecule type" value="Genomic_DNA"/>
</dbReference>
<keyword evidence="2" id="KW-1185">Reference proteome</keyword>
<accession>A0A0L0G3U7</accession>
<sequence length="147" mass="16632">MTNQESKWLGGNVQLFNILKVEMIADLWQRVVQYESKACVDAYVHTVTEVAYADPELGLIRHMGTIEYYHRPEDQNVVLTGGGHRFHITFCIAIVLRYLALRVYSQYTAAVARGVVINQAVESATDRLLSLVNELANCFVQRDDRAG</sequence>
<dbReference type="AlphaFoldDB" id="A0A0L0G3U7"/>
<protein>
    <submittedName>
        <fullName evidence="1">Uncharacterized protein</fullName>
    </submittedName>
</protein>